<comment type="function">
    <text evidence="4">Catalyzes the oxidation of methyl-H(4)MPT to methylene-H(4)MPT.</text>
</comment>
<evidence type="ECO:0000256" key="4">
    <source>
        <dbReference type="HAMAP-Rule" id="MF_01091"/>
    </source>
</evidence>
<comment type="catalytic activity">
    <reaction evidence="4">
        <text>5-methyl-5,6,7,8-tetrahydromethanopterin + oxidized coenzyme F420-(gamma-L-Glu)(n) + H(+) = 5,10-methylenetetrahydromethanopterin + reduced coenzyme F420-(gamma-L-Glu)(n)</text>
        <dbReference type="Rhea" id="RHEA:21144"/>
        <dbReference type="Rhea" id="RHEA-COMP:12939"/>
        <dbReference type="Rhea" id="RHEA-COMP:14378"/>
        <dbReference type="ChEBI" id="CHEBI:15378"/>
        <dbReference type="ChEBI" id="CHEBI:57818"/>
        <dbReference type="ChEBI" id="CHEBI:58116"/>
        <dbReference type="ChEBI" id="CHEBI:133980"/>
        <dbReference type="ChEBI" id="CHEBI:139511"/>
        <dbReference type="EC" id="1.5.98.2"/>
    </reaction>
</comment>
<keyword evidence="3 4" id="KW-0560">Oxidoreductase</keyword>
<organism evidence="6 7">
    <name type="scientific">Halomarina rubra</name>
    <dbReference type="NCBI Taxonomy" id="2071873"/>
    <lineage>
        <taxon>Archaea</taxon>
        <taxon>Methanobacteriati</taxon>
        <taxon>Methanobacteriota</taxon>
        <taxon>Stenosarchaea group</taxon>
        <taxon>Halobacteria</taxon>
        <taxon>Halobacteriales</taxon>
        <taxon>Natronomonadaceae</taxon>
        <taxon>Halomarina</taxon>
    </lineage>
</organism>
<dbReference type="Pfam" id="PF00296">
    <property type="entry name" value="Bac_luciferase"/>
    <property type="match status" value="1"/>
</dbReference>
<protein>
    <recommendedName>
        <fullName evidence="4">5,10-methylenetetrahydromethanopterin reductase</fullName>
        <ecNumber evidence="4">1.5.98.2</ecNumber>
    </recommendedName>
    <alternativeName>
        <fullName evidence="4">Coenzyme F420-dependent N(5),N(10)-methylenetetrahydromethanopterin reductase</fullName>
    </alternativeName>
    <alternativeName>
        <fullName evidence="4">Methylene-H(4)MPT reductase</fullName>
    </alternativeName>
</protein>
<dbReference type="InterPro" id="IPR036661">
    <property type="entry name" value="Luciferase-like_sf"/>
</dbReference>
<comment type="similarity">
    <text evidence="4">Belongs to the mer family.</text>
</comment>
<dbReference type="PANTHER" id="PTHR43244">
    <property type="match status" value="1"/>
</dbReference>
<dbReference type="EMBL" id="JBHUDC010000001">
    <property type="protein sequence ID" value="MFD1511678.1"/>
    <property type="molecule type" value="Genomic_DNA"/>
</dbReference>
<evidence type="ECO:0000259" key="5">
    <source>
        <dbReference type="Pfam" id="PF00296"/>
    </source>
</evidence>
<dbReference type="PANTHER" id="PTHR43244:SF1">
    <property type="entry name" value="5,10-METHYLENETETRAHYDROMETHANOPTERIN REDUCTASE"/>
    <property type="match status" value="1"/>
</dbReference>
<name>A0ABD6AQ75_9EURY</name>
<evidence type="ECO:0000313" key="7">
    <source>
        <dbReference type="Proteomes" id="UP001597187"/>
    </source>
</evidence>
<dbReference type="HAMAP" id="MF_01091">
    <property type="entry name" value="F420_mer"/>
    <property type="match status" value="1"/>
</dbReference>
<dbReference type="AlphaFoldDB" id="A0ABD6AQ75"/>
<keyword evidence="7" id="KW-1185">Reference proteome</keyword>
<feature type="domain" description="Luciferase-like" evidence="5">
    <location>
        <begin position="8"/>
        <end position="296"/>
    </location>
</feature>
<dbReference type="Proteomes" id="UP001597187">
    <property type="component" value="Unassembled WGS sequence"/>
</dbReference>
<dbReference type="InterPro" id="IPR011251">
    <property type="entry name" value="Luciferase-like_dom"/>
</dbReference>
<dbReference type="GO" id="GO:0018537">
    <property type="term" value="F:coenzyme F420-dependent N5,N10-methenyltetrahydromethanopterin reductase activity"/>
    <property type="evidence" value="ECO:0007669"/>
    <property type="project" value="UniProtKB-UniRule"/>
</dbReference>
<dbReference type="InterPro" id="IPR019946">
    <property type="entry name" value="MeH4methanopterin_reductase"/>
</dbReference>
<keyword evidence="2 4" id="KW-0554">One-carbon metabolism</keyword>
<reference evidence="6 7" key="1">
    <citation type="journal article" date="2019" name="Int. J. Syst. Evol. Microbiol.">
        <title>The Global Catalogue of Microorganisms (GCM) 10K type strain sequencing project: providing services to taxonomists for standard genome sequencing and annotation.</title>
        <authorList>
            <consortium name="The Broad Institute Genomics Platform"/>
            <consortium name="The Broad Institute Genome Sequencing Center for Infectious Disease"/>
            <person name="Wu L."/>
            <person name="Ma J."/>
        </authorList>
    </citation>
    <scope>NUCLEOTIDE SEQUENCE [LARGE SCALE GENOMIC DNA]</scope>
    <source>
        <strain evidence="6 7">CGMCC 1.12563</strain>
    </source>
</reference>
<proteinExistence type="inferred from homology"/>
<dbReference type="SUPFAM" id="SSF51679">
    <property type="entry name" value="Bacterial luciferase-like"/>
    <property type="match status" value="1"/>
</dbReference>
<evidence type="ECO:0000256" key="2">
    <source>
        <dbReference type="ARBA" id="ARBA00022563"/>
    </source>
</evidence>
<dbReference type="GO" id="GO:0005737">
    <property type="term" value="C:cytoplasm"/>
    <property type="evidence" value="ECO:0007669"/>
    <property type="project" value="UniProtKB-SubCell"/>
</dbReference>
<accession>A0ABD6AQ75</accession>
<sequence>MRGIELTPEHPVDRVADLAASAEEHGFDTVFGSCHYNNRDPFAALTRVAGATETVRLGPGVANPFETHPVRLAGQVATLDELSGGRAVFGVGPGDPSTLRNLGVADERGLRPVLESFEVARDLWAGERVDHDGAFEATAAGLNFEPPQGASIPVYVGGEGPHMCRMAGKRADGLLFNGSHPEDLAWARERVDEGIDQREEEVDAEAFDLAAFAAVSVSEDTDAAREAARPPVAFIASGAAPPVLDRHGVDAETTERIGEHISAGEFSAAFEAVTPAMLEAFAVAGDPDTVTERFGALLDHADSVVVGSPLGPDLDLAVELAGRALADAHD</sequence>
<comment type="caution">
    <text evidence="6">The sequence shown here is derived from an EMBL/GenBank/DDBJ whole genome shotgun (WGS) entry which is preliminary data.</text>
</comment>
<evidence type="ECO:0000313" key="6">
    <source>
        <dbReference type="EMBL" id="MFD1511678.1"/>
    </source>
</evidence>
<dbReference type="GO" id="GO:0006730">
    <property type="term" value="P:one-carbon metabolic process"/>
    <property type="evidence" value="ECO:0007669"/>
    <property type="project" value="UniProtKB-UniRule"/>
</dbReference>
<gene>
    <name evidence="4" type="primary">mer</name>
    <name evidence="6" type="ORF">ACFSBT_00105</name>
</gene>
<evidence type="ECO:0000256" key="1">
    <source>
        <dbReference type="ARBA" id="ARBA00022490"/>
    </source>
</evidence>
<dbReference type="Gene3D" id="3.20.20.30">
    <property type="entry name" value="Luciferase-like domain"/>
    <property type="match status" value="1"/>
</dbReference>
<dbReference type="NCBIfam" id="NF002619">
    <property type="entry name" value="PRK02271.1"/>
    <property type="match status" value="1"/>
</dbReference>
<dbReference type="RefSeq" id="WP_250871667.1">
    <property type="nucleotide sequence ID" value="NZ_JALXFV010000001.1"/>
</dbReference>
<dbReference type="EC" id="1.5.98.2" evidence="4"/>
<comment type="subcellular location">
    <subcellularLocation>
        <location evidence="4">Cytoplasm</location>
    </subcellularLocation>
</comment>
<keyword evidence="1 4" id="KW-0963">Cytoplasm</keyword>
<dbReference type="InterPro" id="IPR050564">
    <property type="entry name" value="F420-G6PD/mer"/>
</dbReference>
<evidence type="ECO:0000256" key="3">
    <source>
        <dbReference type="ARBA" id="ARBA00023002"/>
    </source>
</evidence>